<dbReference type="Proteomes" id="UP000005508">
    <property type="component" value="Unassembled WGS sequence"/>
</dbReference>
<gene>
    <name evidence="2" type="ORF">SC1083_0193</name>
</gene>
<dbReference type="PATRIC" id="fig|907488.3.peg.190"/>
<accession>G4A5V8</accession>
<sequence length="129" mass="14199">MCINHTAKKPYVVTIACTKGGSAKSTNAANIGAFCADHGLRTLLIDTDTQPTLSAYYSLAETAPGGIRQFLSLRDVEPSSFQRLALKTRISTKFCCTTTMFIFTNTARNNVHRSQFRPQTSLNEGWFGK</sequence>
<dbReference type="SUPFAM" id="SSF52540">
    <property type="entry name" value="P-loop containing nucleoside triphosphate hydrolases"/>
    <property type="match status" value="1"/>
</dbReference>
<protein>
    <submittedName>
        <fullName evidence="2">ParA-DnaB</fullName>
    </submittedName>
</protein>
<dbReference type="PANTHER" id="PTHR13696:SF52">
    <property type="entry name" value="PARA FAMILY PROTEIN CT_582"/>
    <property type="match status" value="1"/>
</dbReference>
<dbReference type="InterPro" id="IPR027417">
    <property type="entry name" value="P-loop_NTPase"/>
</dbReference>
<dbReference type="AlphaFoldDB" id="G4A5V8"/>
<dbReference type="EMBL" id="AEJM01000003">
    <property type="protein sequence ID" value="EGY35193.1"/>
    <property type="molecule type" value="Genomic_DNA"/>
</dbReference>
<dbReference type="InterPro" id="IPR002586">
    <property type="entry name" value="CobQ/CobB/MinD/ParA_Nub-bd_dom"/>
</dbReference>
<feature type="domain" description="CobQ/CobB/MinD/ParA nucleotide binding" evidence="1">
    <location>
        <begin position="13"/>
        <end position="63"/>
    </location>
</feature>
<dbReference type="PANTHER" id="PTHR13696">
    <property type="entry name" value="P-LOOP CONTAINING NUCLEOSIDE TRIPHOSPHATE HYDROLASE"/>
    <property type="match status" value="1"/>
</dbReference>
<organism evidence="2 3">
    <name type="scientific">Aggregatibacter actinomycetemcomitans serotype e str. SC1083</name>
    <dbReference type="NCBI Taxonomy" id="907488"/>
    <lineage>
        <taxon>Bacteria</taxon>
        <taxon>Pseudomonadati</taxon>
        <taxon>Pseudomonadota</taxon>
        <taxon>Gammaproteobacteria</taxon>
        <taxon>Pasteurellales</taxon>
        <taxon>Pasteurellaceae</taxon>
        <taxon>Aggregatibacter</taxon>
    </lineage>
</organism>
<comment type="caution">
    <text evidence="2">The sequence shown here is derived from an EMBL/GenBank/DDBJ whole genome shotgun (WGS) entry which is preliminary data.</text>
</comment>
<dbReference type="Pfam" id="PF01656">
    <property type="entry name" value="CbiA"/>
    <property type="match status" value="1"/>
</dbReference>
<dbReference type="Gene3D" id="3.40.50.300">
    <property type="entry name" value="P-loop containing nucleotide triphosphate hydrolases"/>
    <property type="match status" value="1"/>
</dbReference>
<evidence type="ECO:0000313" key="3">
    <source>
        <dbReference type="Proteomes" id="UP000005508"/>
    </source>
</evidence>
<reference evidence="2 3" key="1">
    <citation type="submission" date="2010-10" db="EMBL/GenBank/DDBJ databases">
        <authorList>
            <person name="Chen C."/>
            <person name="Kittichotirat W."/>
            <person name="Asikainen S."/>
            <person name="Bumgarner R."/>
        </authorList>
    </citation>
    <scope>NUCLEOTIDE SEQUENCE [LARGE SCALE GENOMIC DNA]</scope>
    <source>
        <strain evidence="2 3">SC1083</strain>
    </source>
</reference>
<dbReference type="CDD" id="cd02042">
    <property type="entry name" value="ParAB_family"/>
    <property type="match status" value="1"/>
</dbReference>
<dbReference type="InterPro" id="IPR050678">
    <property type="entry name" value="DNA_Partitioning_ATPase"/>
</dbReference>
<evidence type="ECO:0000259" key="1">
    <source>
        <dbReference type="Pfam" id="PF01656"/>
    </source>
</evidence>
<evidence type="ECO:0000313" key="2">
    <source>
        <dbReference type="EMBL" id="EGY35193.1"/>
    </source>
</evidence>
<name>G4A5V8_AGGAC</name>
<proteinExistence type="predicted"/>